<dbReference type="InterPro" id="IPR020084">
    <property type="entry name" value="NUDIX_hydrolase_CS"/>
</dbReference>
<dbReference type="GO" id="GO:0005829">
    <property type="term" value="C:cytosol"/>
    <property type="evidence" value="ECO:0007669"/>
    <property type="project" value="TreeGrafter"/>
</dbReference>
<dbReference type="InterPro" id="IPR000086">
    <property type="entry name" value="NUDIX_hydrolase_dom"/>
</dbReference>
<evidence type="ECO:0000256" key="8">
    <source>
        <dbReference type="ARBA" id="ARBA00023027"/>
    </source>
</evidence>
<evidence type="ECO:0000313" key="12">
    <source>
        <dbReference type="EMBL" id="QQV79070.1"/>
    </source>
</evidence>
<dbReference type="InterPro" id="IPR015376">
    <property type="entry name" value="Znr_NADH_PPase"/>
</dbReference>
<organism evidence="12 13">
    <name type="scientific">Sphingomonas aliaeris</name>
    <dbReference type="NCBI Taxonomy" id="2759526"/>
    <lineage>
        <taxon>Bacteria</taxon>
        <taxon>Pseudomonadati</taxon>
        <taxon>Pseudomonadota</taxon>
        <taxon>Alphaproteobacteria</taxon>
        <taxon>Sphingomonadales</taxon>
        <taxon>Sphingomonadaceae</taxon>
        <taxon>Sphingomonas</taxon>
    </lineage>
</organism>
<dbReference type="EMBL" id="CP061035">
    <property type="protein sequence ID" value="QQV79070.1"/>
    <property type="molecule type" value="Genomic_DNA"/>
</dbReference>
<dbReference type="PRINTS" id="PR00502">
    <property type="entry name" value="NUDIXFAMILY"/>
</dbReference>
<dbReference type="SUPFAM" id="SSF55811">
    <property type="entry name" value="Nudix"/>
    <property type="match status" value="1"/>
</dbReference>
<comment type="cofactor">
    <cofactor evidence="2">
        <name>Zn(2+)</name>
        <dbReference type="ChEBI" id="CHEBI:29105"/>
    </cofactor>
</comment>
<evidence type="ECO:0000256" key="4">
    <source>
        <dbReference type="ARBA" id="ARBA00012381"/>
    </source>
</evidence>
<evidence type="ECO:0000256" key="5">
    <source>
        <dbReference type="ARBA" id="ARBA00022723"/>
    </source>
</evidence>
<dbReference type="Proteomes" id="UP000595894">
    <property type="component" value="Chromosome"/>
</dbReference>
<dbReference type="Pfam" id="PF00293">
    <property type="entry name" value="NUDIX"/>
    <property type="match status" value="1"/>
</dbReference>
<dbReference type="RefSeq" id="WP_202096386.1">
    <property type="nucleotide sequence ID" value="NZ_CP061035.1"/>
</dbReference>
<evidence type="ECO:0000256" key="2">
    <source>
        <dbReference type="ARBA" id="ARBA00001947"/>
    </source>
</evidence>
<dbReference type="PROSITE" id="PS00893">
    <property type="entry name" value="NUDIX_BOX"/>
    <property type="match status" value="1"/>
</dbReference>
<evidence type="ECO:0000256" key="1">
    <source>
        <dbReference type="ARBA" id="ARBA00001946"/>
    </source>
</evidence>
<dbReference type="PROSITE" id="PS51462">
    <property type="entry name" value="NUDIX"/>
    <property type="match status" value="1"/>
</dbReference>
<evidence type="ECO:0000256" key="7">
    <source>
        <dbReference type="ARBA" id="ARBA00022842"/>
    </source>
</evidence>
<name>A0A974NY68_9SPHN</name>
<keyword evidence="13" id="KW-1185">Reference proteome</keyword>
<dbReference type="GO" id="GO:0006742">
    <property type="term" value="P:NADP+ catabolic process"/>
    <property type="evidence" value="ECO:0007669"/>
    <property type="project" value="TreeGrafter"/>
</dbReference>
<dbReference type="NCBIfam" id="NF001299">
    <property type="entry name" value="PRK00241.1"/>
    <property type="match status" value="1"/>
</dbReference>
<protein>
    <recommendedName>
        <fullName evidence="4">NAD(+) diphosphatase</fullName>
        <ecNumber evidence="4">3.6.1.22</ecNumber>
    </recommendedName>
</protein>
<dbReference type="Pfam" id="PF09297">
    <property type="entry name" value="Zn_ribbon_NUD"/>
    <property type="match status" value="1"/>
</dbReference>
<keyword evidence="5" id="KW-0479">Metal-binding</keyword>
<dbReference type="CDD" id="cd03429">
    <property type="entry name" value="NUDIX_NADH_pyrophosphatase_Nudt13"/>
    <property type="match status" value="1"/>
</dbReference>
<comment type="similarity">
    <text evidence="3">Belongs to the Nudix hydrolase family. NudC subfamily.</text>
</comment>
<dbReference type="Gene3D" id="3.90.79.20">
    <property type="match status" value="1"/>
</dbReference>
<accession>A0A974NY68</accession>
<keyword evidence="6 10" id="KW-0378">Hydrolase</keyword>
<comment type="catalytic activity">
    <reaction evidence="9">
        <text>a 5'-end NAD(+)-phospho-ribonucleoside in mRNA + H2O = a 5'-end phospho-adenosine-phospho-ribonucleoside in mRNA + beta-nicotinamide D-ribonucleotide + 2 H(+)</text>
        <dbReference type="Rhea" id="RHEA:60876"/>
        <dbReference type="Rhea" id="RHEA-COMP:15698"/>
        <dbReference type="Rhea" id="RHEA-COMP:15719"/>
        <dbReference type="ChEBI" id="CHEBI:14649"/>
        <dbReference type="ChEBI" id="CHEBI:15377"/>
        <dbReference type="ChEBI" id="CHEBI:15378"/>
        <dbReference type="ChEBI" id="CHEBI:144029"/>
        <dbReference type="ChEBI" id="CHEBI:144051"/>
    </reaction>
    <physiologicalReaction direction="left-to-right" evidence="9">
        <dbReference type="Rhea" id="RHEA:60877"/>
    </physiologicalReaction>
</comment>
<dbReference type="Gene3D" id="3.90.79.10">
    <property type="entry name" value="Nucleoside Triphosphate Pyrophosphohydrolase"/>
    <property type="match status" value="1"/>
</dbReference>
<dbReference type="GO" id="GO:0019677">
    <property type="term" value="P:NAD+ catabolic process"/>
    <property type="evidence" value="ECO:0007669"/>
    <property type="project" value="TreeGrafter"/>
</dbReference>
<evidence type="ECO:0000256" key="10">
    <source>
        <dbReference type="RuleBase" id="RU003476"/>
    </source>
</evidence>
<dbReference type="KEGG" id="sari:H5J25_14140"/>
<dbReference type="InterPro" id="IPR050241">
    <property type="entry name" value="NAD-cap_RNA_hydrolase_NudC"/>
</dbReference>
<sequence>MIPPGFTGGLLDRADNLRHDADGLAAAMGDWRARLLKLDNLQPEVTDDGRLGWTSLADAPDDAELLLLGLGEGRPHFAAFVPGTRVSNAPAMRSPALMAALHSLAPGEAATYAAARSLIDWHARHGFCANCGTATAIFRAGWGRKCPTCAAEHFPRVDPVVIMIAEHDGRALLGRGKGWPPGRYSALAGFLEPGESIEEAVAREIHEEAGVKVSGVRYVASQPWPFPSQLMMACVATAADDAITLDVTELEDAIWVARDEVRAILAGEKGAFIAPPPYAIAFTLLTEWAKG</sequence>
<feature type="domain" description="Nudix hydrolase" evidence="11">
    <location>
        <begin position="155"/>
        <end position="286"/>
    </location>
</feature>
<evidence type="ECO:0000256" key="9">
    <source>
        <dbReference type="ARBA" id="ARBA00023679"/>
    </source>
</evidence>
<evidence type="ECO:0000256" key="6">
    <source>
        <dbReference type="ARBA" id="ARBA00022801"/>
    </source>
</evidence>
<evidence type="ECO:0000256" key="3">
    <source>
        <dbReference type="ARBA" id="ARBA00009595"/>
    </source>
</evidence>
<dbReference type="GO" id="GO:0035529">
    <property type="term" value="F:NADH pyrophosphatase activity"/>
    <property type="evidence" value="ECO:0007669"/>
    <property type="project" value="TreeGrafter"/>
</dbReference>
<dbReference type="InterPro" id="IPR020476">
    <property type="entry name" value="Nudix_hydrolase"/>
</dbReference>
<dbReference type="PANTHER" id="PTHR42904:SF6">
    <property type="entry name" value="NAD-CAPPED RNA HYDROLASE NUDT12"/>
    <property type="match status" value="1"/>
</dbReference>
<reference evidence="13" key="1">
    <citation type="submission" date="2020-09" db="EMBL/GenBank/DDBJ databases">
        <title>Sphingomonas sp., a new species isolated from pork steak.</title>
        <authorList>
            <person name="Heidler von Heilborn D."/>
        </authorList>
    </citation>
    <scope>NUCLEOTIDE SEQUENCE [LARGE SCALE GENOMIC DNA]</scope>
</reference>
<comment type="cofactor">
    <cofactor evidence="1">
        <name>Mg(2+)</name>
        <dbReference type="ChEBI" id="CHEBI:18420"/>
    </cofactor>
</comment>
<keyword evidence="8" id="KW-0520">NAD</keyword>
<dbReference type="EC" id="3.6.1.22" evidence="4"/>
<dbReference type="AlphaFoldDB" id="A0A974NY68"/>
<dbReference type="InterPro" id="IPR015797">
    <property type="entry name" value="NUDIX_hydrolase-like_dom_sf"/>
</dbReference>
<evidence type="ECO:0000313" key="13">
    <source>
        <dbReference type="Proteomes" id="UP000595894"/>
    </source>
</evidence>
<dbReference type="PANTHER" id="PTHR42904">
    <property type="entry name" value="NUDIX HYDROLASE, NUDC SUBFAMILY"/>
    <property type="match status" value="1"/>
</dbReference>
<evidence type="ECO:0000259" key="11">
    <source>
        <dbReference type="PROSITE" id="PS51462"/>
    </source>
</evidence>
<dbReference type="InterPro" id="IPR049734">
    <property type="entry name" value="NudC-like_C"/>
</dbReference>
<proteinExistence type="inferred from homology"/>
<gene>
    <name evidence="12" type="primary">nudC</name>
    <name evidence="12" type="ORF">H5J25_14140</name>
</gene>
<dbReference type="GO" id="GO:0046872">
    <property type="term" value="F:metal ion binding"/>
    <property type="evidence" value="ECO:0007669"/>
    <property type="project" value="UniProtKB-KW"/>
</dbReference>
<keyword evidence="7" id="KW-0460">Magnesium</keyword>